<protein>
    <submittedName>
        <fullName evidence="2">Uncharacterized protein</fullName>
    </submittedName>
</protein>
<feature type="region of interest" description="Disordered" evidence="1">
    <location>
        <begin position="1"/>
        <end position="44"/>
    </location>
</feature>
<gene>
    <name evidence="2" type="ORF">FHR32_002589</name>
</gene>
<sequence length="44" mass="5211">MRVRANTPVTAEHTNRQRQRQESKTNDAIRESAHDPETFNSEDW</sequence>
<name>A0A7W7RU63_9ACTN</name>
<feature type="compositionally biased region" description="Basic and acidic residues" evidence="1">
    <location>
        <begin position="13"/>
        <end position="37"/>
    </location>
</feature>
<dbReference type="EMBL" id="JACHJU010000001">
    <property type="protein sequence ID" value="MBB4938284.1"/>
    <property type="molecule type" value="Genomic_DNA"/>
</dbReference>
<organism evidence="2 3">
    <name type="scientific">Streptosporangium album</name>
    <dbReference type="NCBI Taxonomy" id="47479"/>
    <lineage>
        <taxon>Bacteria</taxon>
        <taxon>Bacillati</taxon>
        <taxon>Actinomycetota</taxon>
        <taxon>Actinomycetes</taxon>
        <taxon>Streptosporangiales</taxon>
        <taxon>Streptosporangiaceae</taxon>
        <taxon>Streptosporangium</taxon>
    </lineage>
</organism>
<reference evidence="2 3" key="1">
    <citation type="submission" date="2020-08" db="EMBL/GenBank/DDBJ databases">
        <title>Sequencing the genomes of 1000 actinobacteria strains.</title>
        <authorList>
            <person name="Klenk H.-P."/>
        </authorList>
    </citation>
    <scope>NUCLEOTIDE SEQUENCE [LARGE SCALE GENOMIC DNA]</scope>
    <source>
        <strain evidence="2 3">DSM 43023</strain>
    </source>
</reference>
<dbReference type="Proteomes" id="UP000534286">
    <property type="component" value="Unassembled WGS sequence"/>
</dbReference>
<comment type="caution">
    <text evidence="2">The sequence shown here is derived from an EMBL/GenBank/DDBJ whole genome shotgun (WGS) entry which is preliminary data.</text>
</comment>
<proteinExistence type="predicted"/>
<dbReference type="AlphaFoldDB" id="A0A7W7RU63"/>
<evidence type="ECO:0000256" key="1">
    <source>
        <dbReference type="SAM" id="MobiDB-lite"/>
    </source>
</evidence>
<evidence type="ECO:0000313" key="3">
    <source>
        <dbReference type="Proteomes" id="UP000534286"/>
    </source>
</evidence>
<evidence type="ECO:0000313" key="2">
    <source>
        <dbReference type="EMBL" id="MBB4938284.1"/>
    </source>
</evidence>
<accession>A0A7W7RU63</accession>
<dbReference type="RefSeq" id="WP_281390870.1">
    <property type="nucleotide sequence ID" value="NZ_BAABEK010000022.1"/>
</dbReference>
<keyword evidence="3" id="KW-1185">Reference proteome</keyword>